<dbReference type="EMBL" id="FTLG01000091">
    <property type="protein sequence ID" value="SIP73331.1"/>
    <property type="molecule type" value="Genomic_DNA"/>
</dbReference>
<reference evidence="3" key="2">
    <citation type="submission" date="2016-12" db="EMBL/GenBank/DDBJ databases">
        <authorList>
            <person name="Gaudriault S."/>
        </authorList>
    </citation>
    <scope>NUCLEOTIDE SEQUENCE [LARGE SCALE GENOMIC DNA]</scope>
    <source>
        <strain evidence="3">HGB1681 (deposited as PTA-6826 in the American Type Culture Collection)</strain>
    </source>
</reference>
<dbReference type="AlphaFoldDB" id="A0A1N6MWX5"/>
<dbReference type="EMBL" id="NIBU01000031">
    <property type="protein sequence ID" value="PHM33339.1"/>
    <property type="molecule type" value="Genomic_DNA"/>
</dbReference>
<organism evidence="2 3">
    <name type="scientific">Xenorhabdus innexi</name>
    <dbReference type="NCBI Taxonomy" id="290109"/>
    <lineage>
        <taxon>Bacteria</taxon>
        <taxon>Pseudomonadati</taxon>
        <taxon>Pseudomonadota</taxon>
        <taxon>Gammaproteobacteria</taxon>
        <taxon>Enterobacterales</taxon>
        <taxon>Morganellaceae</taxon>
        <taxon>Xenorhabdus</taxon>
    </lineage>
</organism>
<dbReference type="RefSeq" id="WP_086956816.1">
    <property type="nucleotide sequence ID" value="NZ_CAWNQC010000228.1"/>
</dbReference>
<name>A0A1N6MWX5_9GAMM</name>
<reference evidence="1 4" key="3">
    <citation type="journal article" date="2017" name="Nat. Microbiol.">
        <title>Natural product diversity associated with the nematode symbionts Photorhabdus and Xenorhabdus.</title>
        <authorList>
            <person name="Tobias N.J."/>
            <person name="Wolff H."/>
            <person name="Djahanschiri B."/>
            <person name="Grundmann F."/>
            <person name="Kronenwerth M."/>
            <person name="Shi Y.M."/>
            <person name="Simonyi S."/>
            <person name="Grun P."/>
            <person name="Shapiro-Ilan D."/>
            <person name="Pidot S.J."/>
            <person name="Stinear T.P."/>
            <person name="Ebersberger I."/>
            <person name="Bode H.B."/>
        </authorList>
    </citation>
    <scope>NUCLEOTIDE SEQUENCE [LARGE SCALE GENOMIC DNA]</scope>
    <source>
        <strain evidence="1 4">DSM 16336</strain>
    </source>
</reference>
<protein>
    <submittedName>
        <fullName evidence="2">Uncharacterized protein</fullName>
    </submittedName>
</protein>
<evidence type="ECO:0000313" key="4">
    <source>
        <dbReference type="Proteomes" id="UP000224871"/>
    </source>
</evidence>
<dbReference type="Proteomes" id="UP000224871">
    <property type="component" value="Unassembled WGS sequence"/>
</dbReference>
<gene>
    <name evidence="1" type="ORF">Xinn_02596</name>
    <name evidence="2" type="ORF">XIS1_1800054</name>
</gene>
<dbReference type="OrthoDB" id="6447043at2"/>
<evidence type="ECO:0000313" key="1">
    <source>
        <dbReference type="EMBL" id="PHM33339.1"/>
    </source>
</evidence>
<evidence type="ECO:0000313" key="3">
    <source>
        <dbReference type="Proteomes" id="UP000196435"/>
    </source>
</evidence>
<sequence>MTIISVNETGDANGVTTKAQFYEGAQKITPENEADGKVLVDQEVFWRLRRDIFNSHQVMVDAQKTMTNAQKKMEYAQKLMTELLNRMRFIHE</sequence>
<accession>A0A1N6MWX5</accession>
<reference evidence="2" key="1">
    <citation type="submission" date="2016-12" db="EMBL/GenBank/DDBJ databases">
        <authorList>
            <person name="Song W.-J."/>
            <person name="Kurnit D.M."/>
        </authorList>
    </citation>
    <scope>NUCLEOTIDE SEQUENCE [LARGE SCALE GENOMIC DNA]</scope>
    <source>
        <strain evidence="2">HGB1681</strain>
    </source>
</reference>
<keyword evidence="4" id="KW-1185">Reference proteome</keyword>
<evidence type="ECO:0000313" key="2">
    <source>
        <dbReference type="EMBL" id="SIP73331.1"/>
    </source>
</evidence>
<dbReference type="Proteomes" id="UP000196435">
    <property type="component" value="Unassembled WGS sequence"/>
</dbReference>
<proteinExistence type="predicted"/>